<feature type="transmembrane region" description="Helical" evidence="6">
    <location>
        <begin position="12"/>
        <end position="32"/>
    </location>
</feature>
<feature type="transmembrane region" description="Helical" evidence="6">
    <location>
        <begin position="214"/>
        <end position="233"/>
    </location>
</feature>
<evidence type="ECO:0000256" key="1">
    <source>
        <dbReference type="ARBA" id="ARBA00004651"/>
    </source>
</evidence>
<dbReference type="AlphaFoldDB" id="A0A095ZA73"/>
<feature type="transmembrane region" description="Helical" evidence="6">
    <location>
        <begin position="156"/>
        <end position="174"/>
    </location>
</feature>
<reference evidence="7 8" key="1">
    <citation type="submission" date="2014-07" db="EMBL/GenBank/DDBJ databases">
        <authorList>
            <person name="McCorrison J."/>
            <person name="Sanka R."/>
            <person name="Torralba M."/>
            <person name="Gillis M."/>
            <person name="Haft D.H."/>
            <person name="Methe B."/>
            <person name="Sutton G."/>
            <person name="Nelson K.E."/>
        </authorList>
    </citation>
    <scope>NUCLEOTIDE SEQUENCE [LARGE SCALE GENOMIC DNA]</scope>
    <source>
        <strain evidence="7 8">DNF00040</strain>
    </source>
</reference>
<name>A0A095ZA73_9BURK</name>
<dbReference type="GO" id="GO:0005886">
    <property type="term" value="C:plasma membrane"/>
    <property type="evidence" value="ECO:0007669"/>
    <property type="project" value="UniProtKB-SubCell"/>
</dbReference>
<dbReference type="Pfam" id="PF09678">
    <property type="entry name" value="Caa3_CtaG"/>
    <property type="match status" value="2"/>
</dbReference>
<keyword evidence="4 6" id="KW-1133">Transmembrane helix</keyword>
<comment type="caution">
    <text evidence="7">The sequence shown here is derived from an EMBL/GenBank/DDBJ whole genome shotgun (WGS) entry which is preliminary data.</text>
</comment>
<dbReference type="InterPro" id="IPR019108">
    <property type="entry name" value="Caa3_assmbl_CtaG-rel"/>
</dbReference>
<feature type="transmembrane region" description="Helical" evidence="6">
    <location>
        <begin position="262"/>
        <end position="284"/>
    </location>
</feature>
<dbReference type="EMBL" id="JRNI01000013">
    <property type="protein sequence ID" value="KGF31558.1"/>
    <property type="molecule type" value="Genomic_DNA"/>
</dbReference>
<feature type="transmembrane region" description="Helical" evidence="6">
    <location>
        <begin position="44"/>
        <end position="61"/>
    </location>
</feature>
<protein>
    <submittedName>
        <fullName evidence="7">Membrane protein</fullName>
    </submittedName>
</protein>
<evidence type="ECO:0000256" key="3">
    <source>
        <dbReference type="ARBA" id="ARBA00022692"/>
    </source>
</evidence>
<accession>A0A095ZA73</accession>
<proteinExistence type="predicted"/>
<dbReference type="RefSeq" id="WP_036558078.1">
    <property type="nucleotide sequence ID" value="NZ_JRNI01000013.1"/>
</dbReference>
<dbReference type="Proteomes" id="UP000029629">
    <property type="component" value="Unassembled WGS sequence"/>
</dbReference>
<dbReference type="OrthoDB" id="9808789at2"/>
<sequence length="309" mass="35793">MNLTLAHWLRPWEFSPTLIICFLLSAYLFFIGSRRKPINASRQILFWSGWVLLYLSMHTHVDYYAERVFFIHRAQHLVLHHLAPLMIMLSYPGQVMRAGMTRGMRQQLQRFNQTAFGQALIYWLTHKLFIPSLFVFLVIIWLFPTIQFYSMLNVNIYRFMNWSVVVSGLLYWNLIVDKRPYHPPVITAKSSLGRWWQKRTLPGSPAVMSPLERVLSPVFTMAPQIVAGAYIAFTSTDLYPLFEICGRAIPISAVQDQGWGGLIMWVPAGAVETFGILVAAMTWWRLHAQGRIYHGNRPTNYVARQVKTA</sequence>
<evidence type="ECO:0000256" key="2">
    <source>
        <dbReference type="ARBA" id="ARBA00022475"/>
    </source>
</evidence>
<evidence type="ECO:0000256" key="6">
    <source>
        <dbReference type="SAM" id="Phobius"/>
    </source>
</evidence>
<feature type="transmembrane region" description="Helical" evidence="6">
    <location>
        <begin position="120"/>
        <end position="144"/>
    </location>
</feature>
<comment type="subcellular location">
    <subcellularLocation>
        <location evidence="1">Cell membrane</location>
        <topology evidence="1">Multi-pass membrane protein</topology>
    </subcellularLocation>
</comment>
<evidence type="ECO:0000313" key="8">
    <source>
        <dbReference type="Proteomes" id="UP000029629"/>
    </source>
</evidence>
<gene>
    <name evidence="7" type="ORF">HMPREF2130_03425</name>
</gene>
<organism evidence="7 8">
    <name type="scientific">Oligella urethralis DNF00040</name>
    <dbReference type="NCBI Taxonomy" id="1401065"/>
    <lineage>
        <taxon>Bacteria</taxon>
        <taxon>Pseudomonadati</taxon>
        <taxon>Pseudomonadota</taxon>
        <taxon>Betaproteobacteria</taxon>
        <taxon>Burkholderiales</taxon>
        <taxon>Alcaligenaceae</taxon>
        <taxon>Oligella</taxon>
    </lineage>
</organism>
<dbReference type="eggNOG" id="COG3336">
    <property type="taxonomic scope" value="Bacteria"/>
</dbReference>
<keyword evidence="5 6" id="KW-0472">Membrane</keyword>
<keyword evidence="2" id="KW-1003">Cell membrane</keyword>
<feature type="transmembrane region" description="Helical" evidence="6">
    <location>
        <begin position="81"/>
        <end position="99"/>
    </location>
</feature>
<keyword evidence="3 6" id="KW-0812">Transmembrane</keyword>
<evidence type="ECO:0000256" key="4">
    <source>
        <dbReference type="ARBA" id="ARBA00022989"/>
    </source>
</evidence>
<keyword evidence="8" id="KW-1185">Reference proteome</keyword>
<evidence type="ECO:0000313" key="7">
    <source>
        <dbReference type="EMBL" id="KGF31558.1"/>
    </source>
</evidence>
<evidence type="ECO:0000256" key="5">
    <source>
        <dbReference type="ARBA" id="ARBA00023136"/>
    </source>
</evidence>